<gene>
    <name evidence="1" type="ORF">NDU88_001490</name>
</gene>
<sequence>MARFAICDSEMGFLHPISDFAGSEIAIRAICDSQEFATSGPKGLLTYYPQFRQTKKNKGWFDHACTKSRGHLKLALNISTRDPVAISLLRVKFREALEQRKK</sequence>
<name>A0AAV7VC23_PLEWA</name>
<dbReference type="AlphaFoldDB" id="A0AAV7VC23"/>
<dbReference type="EMBL" id="JANPWB010000003">
    <property type="protein sequence ID" value="KAJ1197634.1"/>
    <property type="molecule type" value="Genomic_DNA"/>
</dbReference>
<proteinExistence type="predicted"/>
<evidence type="ECO:0000313" key="1">
    <source>
        <dbReference type="EMBL" id="KAJ1197634.1"/>
    </source>
</evidence>
<evidence type="ECO:0000313" key="2">
    <source>
        <dbReference type="Proteomes" id="UP001066276"/>
    </source>
</evidence>
<protein>
    <submittedName>
        <fullName evidence="1">Uncharacterized protein</fullName>
    </submittedName>
</protein>
<reference evidence="1" key="1">
    <citation type="journal article" date="2022" name="bioRxiv">
        <title>Sequencing and chromosome-scale assembly of the giantPleurodeles waltlgenome.</title>
        <authorList>
            <person name="Brown T."/>
            <person name="Elewa A."/>
            <person name="Iarovenko S."/>
            <person name="Subramanian E."/>
            <person name="Araus A.J."/>
            <person name="Petzold A."/>
            <person name="Susuki M."/>
            <person name="Suzuki K.-i.T."/>
            <person name="Hayashi T."/>
            <person name="Toyoda A."/>
            <person name="Oliveira C."/>
            <person name="Osipova E."/>
            <person name="Leigh N.D."/>
            <person name="Simon A."/>
            <person name="Yun M.H."/>
        </authorList>
    </citation>
    <scope>NUCLEOTIDE SEQUENCE</scope>
    <source>
        <strain evidence="1">20211129_DDA</strain>
        <tissue evidence="1">Liver</tissue>
    </source>
</reference>
<comment type="caution">
    <text evidence="1">The sequence shown here is derived from an EMBL/GenBank/DDBJ whole genome shotgun (WGS) entry which is preliminary data.</text>
</comment>
<keyword evidence="2" id="KW-1185">Reference proteome</keyword>
<accession>A0AAV7VC23</accession>
<organism evidence="1 2">
    <name type="scientific">Pleurodeles waltl</name>
    <name type="common">Iberian ribbed newt</name>
    <dbReference type="NCBI Taxonomy" id="8319"/>
    <lineage>
        <taxon>Eukaryota</taxon>
        <taxon>Metazoa</taxon>
        <taxon>Chordata</taxon>
        <taxon>Craniata</taxon>
        <taxon>Vertebrata</taxon>
        <taxon>Euteleostomi</taxon>
        <taxon>Amphibia</taxon>
        <taxon>Batrachia</taxon>
        <taxon>Caudata</taxon>
        <taxon>Salamandroidea</taxon>
        <taxon>Salamandridae</taxon>
        <taxon>Pleurodelinae</taxon>
        <taxon>Pleurodeles</taxon>
    </lineage>
</organism>
<dbReference type="Proteomes" id="UP001066276">
    <property type="component" value="Chromosome 2_1"/>
</dbReference>